<dbReference type="GO" id="GO:0009966">
    <property type="term" value="P:regulation of signal transduction"/>
    <property type="evidence" value="ECO:0007669"/>
    <property type="project" value="InterPro"/>
</dbReference>
<feature type="compositionally biased region" description="Basic and acidic residues" evidence="1">
    <location>
        <begin position="84"/>
        <end position="94"/>
    </location>
</feature>
<feature type="compositionally biased region" description="Acidic residues" evidence="1">
    <location>
        <begin position="198"/>
        <end position="211"/>
    </location>
</feature>
<dbReference type="Proteomes" id="UP000092555">
    <property type="component" value="Unassembled WGS sequence"/>
</dbReference>
<dbReference type="PANTHER" id="PTHR12398">
    <property type="entry name" value="PROTEIN PHOSPHATASE INHIBITOR"/>
    <property type="match status" value="1"/>
</dbReference>
<dbReference type="EMBL" id="LXTC01000002">
    <property type="protein sequence ID" value="OBA22259.1"/>
    <property type="molecule type" value="Genomic_DNA"/>
</dbReference>
<sequence length="211" mass="23762">MEPRGILRNKETKSAEETRAEEFDRQEVIRNTRLNAQLAAETNRGKEIRAKIAEAKGDSHDARALPEHLKWDELNLYQTEQEKAATMKIDEPKTPYEGGFDPEGEYYRDDGDEDTGPGEIPELLLGEGEYDMREVQSLSLNGGELINPGVGSPDGDEQGDAEPEAPALLAEERHKRFEEMRKAHYHNAANPLKHEIDIPDVDESEQGPDKQ</sequence>
<feature type="region of interest" description="Disordered" evidence="1">
    <location>
        <begin position="182"/>
        <end position="211"/>
    </location>
</feature>
<dbReference type="STRING" id="869754.A0A1A0HDU0"/>
<feature type="compositionally biased region" description="Acidic residues" evidence="1">
    <location>
        <begin position="154"/>
        <end position="163"/>
    </location>
</feature>
<dbReference type="GeneID" id="30030010"/>
<dbReference type="RefSeq" id="XP_018712755.1">
    <property type="nucleotide sequence ID" value="XM_018857034.1"/>
</dbReference>
<dbReference type="InterPro" id="IPR007062">
    <property type="entry name" value="PPI-2"/>
</dbReference>
<dbReference type="Gene3D" id="6.10.250.1050">
    <property type="match status" value="1"/>
</dbReference>
<evidence type="ECO:0000313" key="3">
    <source>
        <dbReference type="Proteomes" id="UP000092555"/>
    </source>
</evidence>
<protein>
    <recommendedName>
        <fullName evidence="4">Protein phosphatase inhibitor 2</fullName>
    </recommendedName>
</protein>
<feature type="compositionally biased region" description="Acidic residues" evidence="1">
    <location>
        <begin position="100"/>
        <end position="116"/>
    </location>
</feature>
<feature type="region of interest" description="Disordered" evidence="1">
    <location>
        <begin position="1"/>
        <end position="24"/>
    </location>
</feature>
<gene>
    <name evidence="2" type="ORF">METBIDRAFT_38703</name>
</gene>
<accession>A0A1A0HDU0</accession>
<evidence type="ECO:0000313" key="2">
    <source>
        <dbReference type="EMBL" id="OBA22259.1"/>
    </source>
</evidence>
<dbReference type="Pfam" id="PF04979">
    <property type="entry name" value="IPP-2"/>
    <property type="match status" value="1"/>
</dbReference>
<organism evidence="2 3">
    <name type="scientific">Metschnikowia bicuspidata var. bicuspidata NRRL YB-4993</name>
    <dbReference type="NCBI Taxonomy" id="869754"/>
    <lineage>
        <taxon>Eukaryota</taxon>
        <taxon>Fungi</taxon>
        <taxon>Dikarya</taxon>
        <taxon>Ascomycota</taxon>
        <taxon>Saccharomycotina</taxon>
        <taxon>Pichiomycetes</taxon>
        <taxon>Metschnikowiaceae</taxon>
        <taxon>Metschnikowia</taxon>
    </lineage>
</organism>
<proteinExistence type="predicted"/>
<feature type="region of interest" description="Disordered" evidence="1">
    <location>
        <begin position="142"/>
        <end position="166"/>
    </location>
</feature>
<dbReference type="AlphaFoldDB" id="A0A1A0HDU0"/>
<keyword evidence="3" id="KW-1185">Reference proteome</keyword>
<evidence type="ECO:0008006" key="4">
    <source>
        <dbReference type="Google" id="ProtNLM"/>
    </source>
</evidence>
<dbReference type="OrthoDB" id="551302at2759"/>
<name>A0A1A0HDU0_9ASCO</name>
<feature type="region of interest" description="Disordered" evidence="1">
    <location>
        <begin position="84"/>
        <end position="121"/>
    </location>
</feature>
<dbReference type="GO" id="GO:0004864">
    <property type="term" value="F:protein phosphatase inhibitor activity"/>
    <property type="evidence" value="ECO:0007669"/>
    <property type="project" value="InterPro"/>
</dbReference>
<reference evidence="2 3" key="1">
    <citation type="submission" date="2016-05" db="EMBL/GenBank/DDBJ databases">
        <title>Comparative genomics of biotechnologically important yeasts.</title>
        <authorList>
            <consortium name="DOE Joint Genome Institute"/>
            <person name="Riley R."/>
            <person name="Haridas S."/>
            <person name="Wolfe K.H."/>
            <person name="Lopes M.R."/>
            <person name="Hittinger C.T."/>
            <person name="Goker M."/>
            <person name="Salamov A."/>
            <person name="Wisecaver J."/>
            <person name="Long T.M."/>
            <person name="Aerts A.L."/>
            <person name="Barry K."/>
            <person name="Choi C."/>
            <person name="Clum A."/>
            <person name="Coughlan A.Y."/>
            <person name="Deshpande S."/>
            <person name="Douglass A.P."/>
            <person name="Hanson S.J."/>
            <person name="Klenk H.-P."/>
            <person name="LaButti K."/>
            <person name="Lapidus A."/>
            <person name="Lindquist E."/>
            <person name="Lipzen A."/>
            <person name="Meier-kolthoff J.P."/>
            <person name="Ohm R.A."/>
            <person name="Otillar R.P."/>
            <person name="Pangilinan J."/>
            <person name="Peng Y."/>
            <person name="Rokas A."/>
            <person name="Rosa C.A."/>
            <person name="Scheuner C."/>
            <person name="Sibirny A.A."/>
            <person name="Slot J.C."/>
            <person name="Stielow J.B."/>
            <person name="Sun H."/>
            <person name="Kurtzman C.P."/>
            <person name="Blackwell M."/>
            <person name="Grigoriev I.V."/>
            <person name="Jeffries T.W."/>
        </authorList>
    </citation>
    <scope>NUCLEOTIDE SEQUENCE [LARGE SCALE GENOMIC DNA]</scope>
    <source>
        <strain evidence="2 3">NRRL YB-4993</strain>
    </source>
</reference>
<evidence type="ECO:0000256" key="1">
    <source>
        <dbReference type="SAM" id="MobiDB-lite"/>
    </source>
</evidence>
<dbReference type="PANTHER" id="PTHR12398:SF20">
    <property type="entry name" value="PROTEIN PHOSPHATASE 1 REGULATORY INHIBITOR SUBUNIT 2"/>
    <property type="match status" value="1"/>
</dbReference>
<comment type="caution">
    <text evidence="2">The sequence shown here is derived from an EMBL/GenBank/DDBJ whole genome shotgun (WGS) entry which is preliminary data.</text>
</comment>